<dbReference type="SMART" id="SM00365">
    <property type="entry name" value="LRR_SD22"/>
    <property type="match status" value="7"/>
</dbReference>
<evidence type="ECO:0000256" key="7">
    <source>
        <dbReference type="ARBA" id="ARBA00022989"/>
    </source>
</evidence>
<dbReference type="GO" id="GO:0016020">
    <property type="term" value="C:membrane"/>
    <property type="evidence" value="ECO:0007669"/>
    <property type="project" value="UniProtKB-SubCell"/>
</dbReference>
<keyword evidence="7 11" id="KW-1133">Transmembrane helix</keyword>
<evidence type="ECO:0000256" key="1">
    <source>
        <dbReference type="ARBA" id="ARBA00004479"/>
    </source>
</evidence>
<dbReference type="Pfam" id="PF13855">
    <property type="entry name" value="LRR_8"/>
    <property type="match status" value="4"/>
</dbReference>
<name>A0AAV6V8C3_9ARAC</name>
<dbReference type="PANTHER" id="PTHR24366:SF171">
    <property type="entry name" value="LEUCINE RICH REPEAT NEURONAL 4"/>
    <property type="match status" value="1"/>
</dbReference>
<comment type="caution">
    <text evidence="13">The sequence shown here is derived from an EMBL/GenBank/DDBJ whole genome shotgun (WGS) entry which is preliminary data.</text>
</comment>
<dbReference type="SMART" id="SM00082">
    <property type="entry name" value="LRRCT"/>
    <property type="match status" value="2"/>
</dbReference>
<dbReference type="InterPro" id="IPR001611">
    <property type="entry name" value="Leu-rich_rpt"/>
</dbReference>
<dbReference type="FunFam" id="3.80.10.10:FF:001360">
    <property type="entry name" value="Uncharacterized protein"/>
    <property type="match status" value="1"/>
</dbReference>
<dbReference type="InterPro" id="IPR000372">
    <property type="entry name" value="LRRNT"/>
</dbReference>
<keyword evidence="5" id="KW-0732">Signal</keyword>
<evidence type="ECO:0000256" key="5">
    <source>
        <dbReference type="ARBA" id="ARBA00022729"/>
    </source>
</evidence>
<evidence type="ECO:0000256" key="6">
    <source>
        <dbReference type="ARBA" id="ARBA00022737"/>
    </source>
</evidence>
<dbReference type="Pfam" id="PF01582">
    <property type="entry name" value="TIR"/>
    <property type="match status" value="1"/>
</dbReference>
<dbReference type="Gene3D" id="3.80.10.10">
    <property type="entry name" value="Ribonuclease Inhibitor"/>
    <property type="match status" value="5"/>
</dbReference>
<gene>
    <name evidence="13" type="ORF">JTE90_022825</name>
</gene>
<sequence>MAFSNASIYSITSTCPLKTIADNWLNSDDDSLKELHLRSTKFLKIPSGIGDLRHLKILDMSGGNLLKIADEIRNMTGLVKLYFQTNHIFRISMDAFFGNPDLKVIDLSQNDITFLEPGTFDSCQKLEKIYLQKNKIQSSVGLFGISTLQEINLSENNLTTFEGVFQNEIELQTLDLGKNNIREIKEDFGKNIKRLKFLILDACDLVQLPPTLFRYLPELQEINLKFNKLEDIPPGLFHNLGSLVVLDLSKNRIQSLKGAFLYNDMLRKIDLSENLIEKCGDMFHDMQSLESVDLTQNHLQVIENDDFSYAPLLTDLLLGNNVINRLDSNAFVDLRHLRQLNLHENFIYSLNRSVRDLPGLQELHLHNNKLKNIDAKEMENLQNLKRLNLANNELESVQGAFRNLHSMESLTIHSNQLKTLTRSSFPEAFKVQNLYLSGNKFACDCRLSWLRDWMTTKSLHTKNVFRTFKCDSPEEFSKRTLTQLKARDLSIWTKKCDPACECKCVAEDVGYHVRVDCSNRGLTEAPPVLPDAIGELLLQNNLLTSPTKLDLSTSTQLKELNLENNKLTVMDIHLPSNIQTLMLANNSIIRFRPPYVQENITWTLSGNPWTCDCDAVGFWKFVTSQDSRVLDRNSTRCSDNRNLQETRGRLLIELTEIDMCPPSLVILYASLSTALVALAILSIVFHFGFRRYQYHIKVWFYSQGVHWIKKDYDCPGLIDVYLAFDDKDANPVKKHILPGFEKLGREGYSIYFPQKYGVAGDFKFQQDTQMASNCKRIIFLLSPNYIANGQAMALFRAMHAMCLKEQMYRIILVFLTKIPELSDVDLKTAMEATKCLHVGDKLFWDSIRFRMPPLPKKSHQNEDLDYSAVSDNIPLLCDEPDSHCEDSSNNSHILSMIQKTNFAVDRNKEDDDDLLLLHDEPEGLQYEDSRRVHGPTLHQNFDSKGEGHNLHATCIKENIHGRNKDFRDSKLQLIDEPGSPISVHNQQSTSAAVRPNPF</sequence>
<dbReference type="SMART" id="SM00369">
    <property type="entry name" value="LRR_TYP"/>
    <property type="match status" value="15"/>
</dbReference>
<evidence type="ECO:0000256" key="11">
    <source>
        <dbReference type="SAM" id="Phobius"/>
    </source>
</evidence>
<dbReference type="InterPro" id="IPR035897">
    <property type="entry name" value="Toll_tir_struct_dom_sf"/>
</dbReference>
<evidence type="ECO:0000256" key="8">
    <source>
        <dbReference type="ARBA" id="ARBA00023136"/>
    </source>
</evidence>
<dbReference type="AlphaFoldDB" id="A0AAV6V8C3"/>
<dbReference type="PROSITE" id="PS50104">
    <property type="entry name" value="TIR"/>
    <property type="match status" value="1"/>
</dbReference>
<evidence type="ECO:0000313" key="13">
    <source>
        <dbReference type="EMBL" id="KAG8191836.1"/>
    </source>
</evidence>
<dbReference type="InterPro" id="IPR003591">
    <property type="entry name" value="Leu-rich_rpt_typical-subtyp"/>
</dbReference>
<feature type="transmembrane region" description="Helical" evidence="11">
    <location>
        <begin position="665"/>
        <end position="689"/>
    </location>
</feature>
<comment type="subcellular location">
    <subcellularLocation>
        <location evidence="1">Membrane</location>
        <topology evidence="1">Single-pass type I membrane protein</topology>
    </subcellularLocation>
</comment>
<evidence type="ECO:0000256" key="10">
    <source>
        <dbReference type="SAM" id="MobiDB-lite"/>
    </source>
</evidence>
<dbReference type="PROSITE" id="PS51450">
    <property type="entry name" value="LRR"/>
    <property type="match status" value="3"/>
</dbReference>
<organism evidence="13 14">
    <name type="scientific">Oedothorax gibbosus</name>
    <dbReference type="NCBI Taxonomy" id="931172"/>
    <lineage>
        <taxon>Eukaryota</taxon>
        <taxon>Metazoa</taxon>
        <taxon>Ecdysozoa</taxon>
        <taxon>Arthropoda</taxon>
        <taxon>Chelicerata</taxon>
        <taxon>Arachnida</taxon>
        <taxon>Araneae</taxon>
        <taxon>Araneomorphae</taxon>
        <taxon>Entelegynae</taxon>
        <taxon>Araneoidea</taxon>
        <taxon>Linyphiidae</taxon>
        <taxon>Erigoninae</taxon>
        <taxon>Oedothorax</taxon>
    </lineage>
</organism>
<keyword evidence="6" id="KW-0677">Repeat</keyword>
<reference evidence="13 14" key="1">
    <citation type="journal article" date="2022" name="Nat. Ecol. Evol.">
        <title>A masculinizing supergene underlies an exaggerated male reproductive morph in a spider.</title>
        <authorList>
            <person name="Hendrickx F."/>
            <person name="De Corte Z."/>
            <person name="Sonet G."/>
            <person name="Van Belleghem S.M."/>
            <person name="Kostlbacher S."/>
            <person name="Vangestel C."/>
        </authorList>
    </citation>
    <scope>NUCLEOTIDE SEQUENCE [LARGE SCALE GENOMIC DNA]</scope>
    <source>
        <strain evidence="13">W744_W776</strain>
    </source>
</reference>
<protein>
    <recommendedName>
        <fullName evidence="12">TIR domain-containing protein</fullName>
    </recommendedName>
</protein>
<keyword evidence="8 11" id="KW-0472">Membrane</keyword>
<dbReference type="InterPro" id="IPR000157">
    <property type="entry name" value="TIR_dom"/>
</dbReference>
<keyword evidence="3" id="KW-0433">Leucine-rich repeat</keyword>
<feature type="region of interest" description="Disordered" evidence="10">
    <location>
        <begin position="977"/>
        <end position="998"/>
    </location>
</feature>
<evidence type="ECO:0000259" key="12">
    <source>
        <dbReference type="PROSITE" id="PS50104"/>
    </source>
</evidence>
<keyword evidence="4 11" id="KW-0812">Transmembrane</keyword>
<feature type="domain" description="TIR" evidence="12">
    <location>
        <begin position="716"/>
        <end position="851"/>
    </location>
</feature>
<dbReference type="Gene3D" id="3.40.50.10140">
    <property type="entry name" value="Toll/interleukin-1 receptor homology (TIR) domain"/>
    <property type="match status" value="1"/>
</dbReference>
<dbReference type="GO" id="GO:0007165">
    <property type="term" value="P:signal transduction"/>
    <property type="evidence" value="ECO:0007669"/>
    <property type="project" value="InterPro"/>
</dbReference>
<evidence type="ECO:0000256" key="9">
    <source>
        <dbReference type="ARBA" id="ARBA00023170"/>
    </source>
</evidence>
<feature type="compositionally biased region" description="Polar residues" evidence="10">
    <location>
        <begin position="982"/>
        <end position="991"/>
    </location>
</feature>
<evidence type="ECO:0000256" key="2">
    <source>
        <dbReference type="ARBA" id="ARBA00009634"/>
    </source>
</evidence>
<dbReference type="SUPFAM" id="SSF52058">
    <property type="entry name" value="L domain-like"/>
    <property type="match status" value="3"/>
</dbReference>
<keyword evidence="9" id="KW-0675">Receptor</keyword>
<accession>A0AAV6V8C3</accession>
<dbReference type="InterPro" id="IPR032675">
    <property type="entry name" value="LRR_dom_sf"/>
</dbReference>
<dbReference type="SUPFAM" id="SSF52200">
    <property type="entry name" value="Toll/Interleukin receptor TIR domain"/>
    <property type="match status" value="1"/>
</dbReference>
<evidence type="ECO:0000256" key="3">
    <source>
        <dbReference type="ARBA" id="ARBA00022614"/>
    </source>
</evidence>
<evidence type="ECO:0000313" key="14">
    <source>
        <dbReference type="Proteomes" id="UP000827092"/>
    </source>
</evidence>
<comment type="similarity">
    <text evidence="2">Belongs to the Toll-like receptor family.</text>
</comment>
<dbReference type="SMART" id="SM00255">
    <property type="entry name" value="TIR"/>
    <property type="match status" value="1"/>
</dbReference>
<dbReference type="SMART" id="SM00013">
    <property type="entry name" value="LRRNT"/>
    <property type="match status" value="1"/>
</dbReference>
<proteinExistence type="inferred from homology"/>
<dbReference type="Proteomes" id="UP000827092">
    <property type="component" value="Unassembled WGS sequence"/>
</dbReference>
<dbReference type="PANTHER" id="PTHR24366">
    <property type="entry name" value="IG(IMMUNOGLOBULIN) AND LRR(LEUCINE RICH REPEAT) DOMAINS"/>
    <property type="match status" value="1"/>
</dbReference>
<dbReference type="InterPro" id="IPR000483">
    <property type="entry name" value="Cys-rich_flank_reg_C"/>
</dbReference>
<keyword evidence="14" id="KW-1185">Reference proteome</keyword>
<evidence type="ECO:0000256" key="4">
    <source>
        <dbReference type="ARBA" id="ARBA00022692"/>
    </source>
</evidence>
<dbReference type="EMBL" id="JAFNEN010000151">
    <property type="protein sequence ID" value="KAG8191836.1"/>
    <property type="molecule type" value="Genomic_DNA"/>
</dbReference>